<name>A0A0F9UPW1_9ZZZZ</name>
<sequence length="683" mass="72611">MKSNNQAPQGWLPFLRAVAGDAKIKFVIGNNVAPATNGETVWLPELPAELTKDDLILFKGNSIHEIGHIKKSNIKFFQAFSKKHGPFAQFLLNALDDVFMEGGMANWKAMAARYLRESSMVLVKRKQFRDGSKDLSEAVGCFALVYLTSKQWPEFSPVVSQVRFNLERHLGEHADELVPKYQALLDSRFGAVRSTEDAGELALTIIELFKQSAEGCDDDDDESGDPSQEGKTGDESGDPSDEGESGNESGDAGKGDKSGDGSGDAGEGGESGNKTGDPSEGGTSGDKGDSSESGAGSKEGDNPSEGQSGSDGNPDAPSGGKGGQNESTQKPQKGNGSGREDNAEKGSEGADGAPGAAGSKGTDLKSLVEEMLKSSPGDAEIFDKSKAIAEIAKQVKAGSHPDYSGAVIVNDLVIEAPNDSETPDFVEGMPVVERDAEMAKAIQAVTGRKAMVTANRLRALLANRDDSDYEAGISGQLCDQNLYRFGLGDSRIFERQSDTISDTAAVSITADLSGSTLRVVDGTSIAHEICVALSLLEKVFHEIGSPLEIMGFGLKTGELNCVVRTFQDNHRVALERIGGLHKLTGGWATPTGEAVMRSGTRLMCHEANRKLLMVLTDGVPSSVQKALDMTNYVSSAGVEVIYLVIGSKEQCTWLEENNIKYVHAPKAELLLPAMTSKVSEFMR</sequence>
<dbReference type="GO" id="GO:0009236">
    <property type="term" value="P:cobalamin biosynthetic process"/>
    <property type="evidence" value="ECO:0007669"/>
    <property type="project" value="InterPro"/>
</dbReference>
<gene>
    <name evidence="2" type="ORF">LCGC14_0236640</name>
</gene>
<protein>
    <recommendedName>
        <fullName evidence="3">VWFA domain-containing protein</fullName>
    </recommendedName>
</protein>
<feature type="compositionally biased region" description="Basic and acidic residues" evidence="1">
    <location>
        <begin position="338"/>
        <end position="348"/>
    </location>
</feature>
<dbReference type="SUPFAM" id="SSF53300">
    <property type="entry name" value="vWA-like"/>
    <property type="match status" value="1"/>
</dbReference>
<comment type="caution">
    <text evidence="2">The sequence shown here is derived from an EMBL/GenBank/DDBJ whole genome shotgun (WGS) entry which is preliminary data.</text>
</comment>
<feature type="compositionally biased region" description="Acidic residues" evidence="1">
    <location>
        <begin position="215"/>
        <end position="224"/>
    </location>
</feature>
<proteinExistence type="predicted"/>
<accession>A0A0F9UPW1</accession>
<feature type="compositionally biased region" description="Acidic residues" evidence="1">
    <location>
        <begin position="235"/>
        <end position="245"/>
    </location>
</feature>
<evidence type="ECO:0000313" key="2">
    <source>
        <dbReference type="EMBL" id="KKN89532.1"/>
    </source>
</evidence>
<dbReference type="InterPro" id="IPR006538">
    <property type="entry name" value="CobT"/>
</dbReference>
<dbReference type="Gene3D" id="3.40.50.410">
    <property type="entry name" value="von Willebrand factor, type A domain"/>
    <property type="match status" value="1"/>
</dbReference>
<evidence type="ECO:0008006" key="3">
    <source>
        <dbReference type="Google" id="ProtNLM"/>
    </source>
</evidence>
<organism evidence="2">
    <name type="scientific">marine sediment metagenome</name>
    <dbReference type="NCBI Taxonomy" id="412755"/>
    <lineage>
        <taxon>unclassified sequences</taxon>
        <taxon>metagenomes</taxon>
        <taxon>ecological metagenomes</taxon>
    </lineage>
</organism>
<feature type="region of interest" description="Disordered" evidence="1">
    <location>
        <begin position="214"/>
        <end position="361"/>
    </location>
</feature>
<dbReference type="AlphaFoldDB" id="A0A0F9UPW1"/>
<dbReference type="InterPro" id="IPR036465">
    <property type="entry name" value="vWFA_dom_sf"/>
</dbReference>
<feature type="compositionally biased region" description="Polar residues" evidence="1">
    <location>
        <begin position="324"/>
        <end position="334"/>
    </location>
</feature>
<reference evidence="2" key="1">
    <citation type="journal article" date="2015" name="Nature">
        <title>Complex archaea that bridge the gap between prokaryotes and eukaryotes.</title>
        <authorList>
            <person name="Spang A."/>
            <person name="Saw J.H."/>
            <person name="Jorgensen S.L."/>
            <person name="Zaremba-Niedzwiedzka K."/>
            <person name="Martijn J."/>
            <person name="Lind A.E."/>
            <person name="van Eijk R."/>
            <person name="Schleper C."/>
            <person name="Guy L."/>
            <person name="Ettema T.J."/>
        </authorList>
    </citation>
    <scope>NUCLEOTIDE SEQUENCE</scope>
</reference>
<dbReference type="Pfam" id="PF06213">
    <property type="entry name" value="CobT"/>
    <property type="match status" value="1"/>
</dbReference>
<dbReference type="EMBL" id="LAZR01000117">
    <property type="protein sequence ID" value="KKN89532.1"/>
    <property type="molecule type" value="Genomic_DNA"/>
</dbReference>
<feature type="compositionally biased region" description="Gly residues" evidence="1">
    <location>
        <begin position="260"/>
        <end position="271"/>
    </location>
</feature>
<evidence type="ECO:0000256" key="1">
    <source>
        <dbReference type="SAM" id="MobiDB-lite"/>
    </source>
</evidence>